<comment type="caution">
    <text evidence="1">Lacks conserved residue(s) required for the propagation of feature annotation.</text>
</comment>
<dbReference type="Gene3D" id="3.40.50.2300">
    <property type="match status" value="1"/>
</dbReference>
<dbReference type="Gene3D" id="1.25.40.10">
    <property type="entry name" value="Tetratricopeptide repeat domain"/>
    <property type="match status" value="1"/>
</dbReference>
<dbReference type="Pfam" id="PF07238">
    <property type="entry name" value="PilZ"/>
    <property type="match status" value="1"/>
</dbReference>
<dbReference type="GO" id="GO:0035438">
    <property type="term" value="F:cyclic-di-GMP binding"/>
    <property type="evidence" value="ECO:0007669"/>
    <property type="project" value="InterPro"/>
</dbReference>
<evidence type="ECO:0000313" key="4">
    <source>
        <dbReference type="EMBL" id="GFM37108.1"/>
    </source>
</evidence>
<dbReference type="SUPFAM" id="SSF48452">
    <property type="entry name" value="TPR-like"/>
    <property type="match status" value="1"/>
</dbReference>
<evidence type="ECO:0000313" key="5">
    <source>
        <dbReference type="Proteomes" id="UP000503820"/>
    </source>
</evidence>
<proteinExistence type="predicted"/>
<dbReference type="InterPro" id="IPR011990">
    <property type="entry name" value="TPR-like_helical_dom_sf"/>
</dbReference>
<dbReference type="InterPro" id="IPR011006">
    <property type="entry name" value="CheY-like_superfamily"/>
</dbReference>
<dbReference type="SUPFAM" id="SSF141371">
    <property type="entry name" value="PilZ domain-like"/>
    <property type="match status" value="1"/>
</dbReference>
<dbReference type="AlphaFoldDB" id="A0A7J0BTW5"/>
<dbReference type="SUPFAM" id="SSF52172">
    <property type="entry name" value="CheY-like"/>
    <property type="match status" value="1"/>
</dbReference>
<dbReference type="RefSeq" id="WP_174409752.1">
    <property type="nucleotide sequence ID" value="NZ_BLVP01000008.1"/>
</dbReference>
<feature type="region of interest" description="Disordered" evidence="2">
    <location>
        <begin position="138"/>
        <end position="217"/>
    </location>
</feature>
<reference evidence="4 5" key="1">
    <citation type="submission" date="2020-05" db="EMBL/GenBank/DDBJ databases">
        <title>Draft genome sequence of Desulfovibrio psychrotolerans JS1T.</title>
        <authorList>
            <person name="Ueno A."/>
            <person name="Tamazawa S."/>
            <person name="Tamamura S."/>
            <person name="Murakami T."/>
            <person name="Kiyama T."/>
            <person name="Inomata H."/>
            <person name="Amano Y."/>
            <person name="Miyakawa K."/>
            <person name="Tamaki H."/>
            <person name="Naganuma T."/>
            <person name="Kaneko K."/>
        </authorList>
    </citation>
    <scope>NUCLEOTIDE SEQUENCE [LARGE SCALE GENOMIC DNA]</scope>
    <source>
        <strain evidence="4 5">JS1</strain>
    </source>
</reference>
<dbReference type="GO" id="GO:0000160">
    <property type="term" value="P:phosphorelay signal transduction system"/>
    <property type="evidence" value="ECO:0007669"/>
    <property type="project" value="InterPro"/>
</dbReference>
<dbReference type="PROSITE" id="PS50110">
    <property type="entry name" value="RESPONSE_REGULATORY"/>
    <property type="match status" value="1"/>
</dbReference>
<feature type="domain" description="Response regulatory" evidence="3">
    <location>
        <begin position="8"/>
        <end position="125"/>
    </location>
</feature>
<name>A0A7J0BTW5_9BACT</name>
<dbReference type="InterPro" id="IPR009875">
    <property type="entry name" value="PilZ_domain"/>
</dbReference>
<dbReference type="SMART" id="SM00448">
    <property type="entry name" value="REC"/>
    <property type="match status" value="1"/>
</dbReference>
<evidence type="ECO:0000256" key="2">
    <source>
        <dbReference type="SAM" id="MobiDB-lite"/>
    </source>
</evidence>
<gene>
    <name evidence="4" type="ORF">DSM19430T_17920</name>
</gene>
<comment type="caution">
    <text evidence="4">The sequence shown here is derived from an EMBL/GenBank/DDBJ whole genome shotgun (WGS) entry which is preliminary data.</text>
</comment>
<dbReference type="EMBL" id="BLVP01000008">
    <property type="protein sequence ID" value="GFM37108.1"/>
    <property type="molecule type" value="Genomic_DNA"/>
</dbReference>
<feature type="region of interest" description="Disordered" evidence="2">
    <location>
        <begin position="382"/>
        <end position="420"/>
    </location>
</feature>
<sequence>MDGQRILKILVIEERPEYQDIFRAGLSGMGQVRLLFAPSLKVGIVALKKTPFDLLLLRGEISAANNHALIRAIRADAKYDKLAVIVVYPRCGTDEARAALNAGATSCLTAQFDPQAVRAAVLEALRAEGQVQPRLVRAAGTAERDAGSARPQGSKESPGAAAPAPDAARSNADPRKPAGSAQGSDVRPAGPHGPSGPATPPASPTTAGTPDPIDDDEDARRLVRSGEDLLARRLFTKAAQVFLAVLKRKPLSADAFSGLAESFSGLGDAVQTFTFRHKAVSALAVEGRMAEAGKAARRMGEAPAGMSAPLEDPFLIAGRQLQESGQLDRAVSAYETGLERSAGTGELRKELAVAYLRQGKEKKAVRTLTDGGLDASLLEPARKAMRAQSGHSSAGAAQQGGGGGTARHTSGVQQEASAADWKEKRQYPRIPLVDFSVSLGRQDEVYIVVDISMGGICFKMEPGMLEPGQVFRFNLLDSQDVRLKKVQAVVRFVGADRVGCQFLELSDTQKAALEELISQEQNKAAESDDVVLEDVAGIRRDPSGKIIIEVDW</sequence>
<evidence type="ECO:0000256" key="1">
    <source>
        <dbReference type="PROSITE-ProRule" id="PRU00169"/>
    </source>
</evidence>
<feature type="compositionally biased region" description="Low complexity" evidence="2">
    <location>
        <begin position="386"/>
        <end position="397"/>
    </location>
</feature>
<keyword evidence="5" id="KW-1185">Reference proteome</keyword>
<evidence type="ECO:0000259" key="3">
    <source>
        <dbReference type="PROSITE" id="PS50110"/>
    </source>
</evidence>
<organism evidence="4 5">
    <name type="scientific">Desulfovibrio psychrotolerans</name>
    <dbReference type="NCBI Taxonomy" id="415242"/>
    <lineage>
        <taxon>Bacteria</taxon>
        <taxon>Pseudomonadati</taxon>
        <taxon>Thermodesulfobacteriota</taxon>
        <taxon>Desulfovibrionia</taxon>
        <taxon>Desulfovibrionales</taxon>
        <taxon>Desulfovibrionaceae</taxon>
        <taxon>Desulfovibrio</taxon>
    </lineage>
</organism>
<protein>
    <recommendedName>
        <fullName evidence="3">Response regulatory domain-containing protein</fullName>
    </recommendedName>
</protein>
<accession>A0A7J0BTW5</accession>
<dbReference type="Gene3D" id="2.40.10.220">
    <property type="entry name" value="predicted glycosyltransferase like domains"/>
    <property type="match status" value="1"/>
</dbReference>
<dbReference type="InterPro" id="IPR001789">
    <property type="entry name" value="Sig_transdc_resp-reg_receiver"/>
</dbReference>
<dbReference type="Proteomes" id="UP000503820">
    <property type="component" value="Unassembled WGS sequence"/>
</dbReference>
<feature type="compositionally biased region" description="Low complexity" evidence="2">
    <location>
        <begin position="157"/>
        <end position="171"/>
    </location>
</feature>